<evidence type="ECO:0000313" key="1">
    <source>
        <dbReference type="EMBL" id="CAA9317063.1"/>
    </source>
</evidence>
<reference evidence="1" key="1">
    <citation type="submission" date="2020-02" db="EMBL/GenBank/DDBJ databases">
        <authorList>
            <person name="Meier V. D."/>
        </authorList>
    </citation>
    <scope>NUCLEOTIDE SEQUENCE</scope>
    <source>
        <strain evidence="1">AVDCRST_MAG71</strain>
    </source>
</reference>
<dbReference type="AlphaFoldDB" id="A0A6J4KVX1"/>
<protein>
    <submittedName>
        <fullName evidence="1">Uncharacterized protein</fullName>
    </submittedName>
</protein>
<dbReference type="EMBL" id="CADCUA010000282">
    <property type="protein sequence ID" value="CAA9317063.1"/>
    <property type="molecule type" value="Genomic_DNA"/>
</dbReference>
<accession>A0A6J4KVX1</accession>
<sequence>MPLGVMAARRAGMPSSLAARSMLRRLVEKSSGSALSA</sequence>
<organism evidence="1">
    <name type="scientific">uncultured Lysobacter sp</name>
    <dbReference type="NCBI Taxonomy" id="271060"/>
    <lineage>
        <taxon>Bacteria</taxon>
        <taxon>Pseudomonadati</taxon>
        <taxon>Pseudomonadota</taxon>
        <taxon>Gammaproteobacteria</taxon>
        <taxon>Lysobacterales</taxon>
        <taxon>Lysobacteraceae</taxon>
        <taxon>Lysobacter</taxon>
        <taxon>environmental samples</taxon>
    </lineage>
</organism>
<name>A0A6J4KVX1_9GAMM</name>
<gene>
    <name evidence="1" type="ORF">AVDCRST_MAG71-1059</name>
</gene>
<proteinExistence type="predicted"/>